<dbReference type="AlphaFoldDB" id="A0A285JR95"/>
<proteinExistence type="predicted"/>
<name>A0A285JR95_9ACTN</name>
<evidence type="ECO:0000313" key="2">
    <source>
        <dbReference type="Proteomes" id="UP000219612"/>
    </source>
</evidence>
<organism evidence="1 2">
    <name type="scientific">Paractinoplanes atraurantiacus</name>
    <dbReference type="NCBI Taxonomy" id="1036182"/>
    <lineage>
        <taxon>Bacteria</taxon>
        <taxon>Bacillati</taxon>
        <taxon>Actinomycetota</taxon>
        <taxon>Actinomycetes</taxon>
        <taxon>Micromonosporales</taxon>
        <taxon>Micromonosporaceae</taxon>
        <taxon>Paractinoplanes</taxon>
    </lineage>
</organism>
<dbReference type="Proteomes" id="UP000219612">
    <property type="component" value="Unassembled WGS sequence"/>
</dbReference>
<sequence>MALRLARLSLDEQRWHVLIAEFALQATTDPSVAAVYLAGRHRLMTALAGLIRDNATHLGVHGVIEPEALPLERRVELFSAVLRL</sequence>
<accession>A0A285JR95</accession>
<reference evidence="1 2" key="1">
    <citation type="submission" date="2017-09" db="EMBL/GenBank/DDBJ databases">
        <authorList>
            <person name="Ehlers B."/>
            <person name="Leendertz F.H."/>
        </authorList>
    </citation>
    <scope>NUCLEOTIDE SEQUENCE [LARGE SCALE GENOMIC DNA]</scope>
    <source>
        <strain evidence="1 2">CGMCC 4.6857</strain>
    </source>
</reference>
<protein>
    <submittedName>
        <fullName evidence="1">Uncharacterized protein</fullName>
    </submittedName>
</protein>
<dbReference type="EMBL" id="OBDY01000024">
    <property type="protein sequence ID" value="SNY62830.1"/>
    <property type="molecule type" value="Genomic_DNA"/>
</dbReference>
<evidence type="ECO:0000313" key="1">
    <source>
        <dbReference type="EMBL" id="SNY62830.1"/>
    </source>
</evidence>
<gene>
    <name evidence="1" type="ORF">SAMN05421748_12441</name>
</gene>
<keyword evidence="2" id="KW-1185">Reference proteome</keyword>